<dbReference type="InterPro" id="IPR012676">
    <property type="entry name" value="TGS-like"/>
</dbReference>
<dbReference type="PROSITE" id="PS51710">
    <property type="entry name" value="G_OBG"/>
    <property type="match status" value="1"/>
</dbReference>
<dbReference type="Gene3D" id="1.10.150.300">
    <property type="entry name" value="TGS-like domain"/>
    <property type="match status" value="1"/>
</dbReference>
<comment type="cofactor">
    <cofactor evidence="1">
        <name>Mg(2+)</name>
        <dbReference type="ChEBI" id="CHEBI:18420"/>
    </cofactor>
</comment>
<evidence type="ECO:0000256" key="2">
    <source>
        <dbReference type="ARBA" id="ARBA00022723"/>
    </source>
</evidence>
<evidence type="ECO:0000256" key="4">
    <source>
        <dbReference type="ARBA" id="ARBA00022840"/>
    </source>
</evidence>
<sequence>MSLKAGIVGLPNVGKSTLFSALTKMKVESANYAFTTIEPNISIVELKDKRLDKLAEFVKPEKILPTTFTFVDIAGLVKGASQGEGLGNKFLSNIREVDAIIQFVRCFDNKDILHVANEINPKNDVGVINLELLLADMQVIENVLKRIEKKALNSTDKNLKAEYQVALKLKQAFSQNQAARDLSLTEEELKIIKGYQLLTLKPILYVANIDQKDIENPLNNKHYQSLVQLASEFNNLVLPISIQLEYEISQLEDQDKQMFLDEYKLEYSGLEILTREAFFLLNLATYFTAGVKEVRAWTFTKGMLAPQCAGIIHSDFENKFIKAEIISYDDYVSSGGEKNAKDQGKMRLEGKTYIMQDGDICVFKFGK</sequence>
<dbReference type="InterPro" id="IPR023192">
    <property type="entry name" value="TGS-like_dom_sf"/>
</dbReference>
<dbReference type="Pfam" id="PF06071">
    <property type="entry name" value="YchF-GTPase_C"/>
    <property type="match status" value="1"/>
</dbReference>
<reference evidence="9" key="1">
    <citation type="submission" date="2023-04" db="EMBL/GenBank/DDBJ databases">
        <title>Completed genome of Mycoplasma lagogenitalium type strain 12MS.</title>
        <authorList>
            <person name="Spergser J."/>
        </authorList>
    </citation>
    <scope>NUCLEOTIDE SEQUENCE</scope>
    <source>
        <strain evidence="9">12MS</strain>
    </source>
</reference>
<keyword evidence="10" id="KW-1185">Reference proteome</keyword>
<dbReference type="SUPFAM" id="SSF81271">
    <property type="entry name" value="TGS-like"/>
    <property type="match status" value="1"/>
</dbReference>
<feature type="domain" description="OBG-type G" evidence="7">
    <location>
        <begin position="3"/>
        <end position="260"/>
    </location>
</feature>
<keyword evidence="3 6" id="KW-0547">Nucleotide-binding</keyword>
<dbReference type="InterPro" id="IPR041706">
    <property type="entry name" value="YchF_N"/>
</dbReference>
<dbReference type="PRINTS" id="PR00326">
    <property type="entry name" value="GTP1OBG"/>
</dbReference>
<comment type="similarity">
    <text evidence="6">Belongs to the TRAFAC class OBG-HflX-like GTPase superfamily. OBG GTPase family. YchF/OLA1 subfamily.</text>
</comment>
<feature type="domain" description="TGS" evidence="8">
    <location>
        <begin position="282"/>
        <end position="365"/>
    </location>
</feature>
<gene>
    <name evidence="6 9" type="primary">ychF</name>
    <name evidence="9" type="ORF">QEG99_02690</name>
</gene>
<feature type="binding site" evidence="6">
    <location>
        <begin position="12"/>
        <end position="17"/>
    </location>
    <ligand>
        <name>ATP</name>
        <dbReference type="ChEBI" id="CHEBI:30616"/>
    </ligand>
</feature>
<dbReference type="CDD" id="cd04867">
    <property type="entry name" value="TGS_YchF_OLA1"/>
    <property type="match status" value="1"/>
</dbReference>
<evidence type="ECO:0000259" key="7">
    <source>
        <dbReference type="PROSITE" id="PS51710"/>
    </source>
</evidence>
<dbReference type="CDD" id="cd01900">
    <property type="entry name" value="YchF"/>
    <property type="match status" value="1"/>
</dbReference>
<dbReference type="NCBIfam" id="TIGR00092">
    <property type="entry name" value="redox-regulated ATPase YchF"/>
    <property type="match status" value="1"/>
</dbReference>
<evidence type="ECO:0000313" key="9">
    <source>
        <dbReference type="EMBL" id="WGI36363.1"/>
    </source>
</evidence>
<dbReference type="InterPro" id="IPR013029">
    <property type="entry name" value="YchF_C"/>
</dbReference>
<dbReference type="PROSITE" id="PS51880">
    <property type="entry name" value="TGS"/>
    <property type="match status" value="1"/>
</dbReference>
<dbReference type="InterPro" id="IPR027417">
    <property type="entry name" value="P-loop_NTPase"/>
</dbReference>
<dbReference type="EMBL" id="CP122979">
    <property type="protein sequence ID" value="WGI36363.1"/>
    <property type="molecule type" value="Genomic_DNA"/>
</dbReference>
<dbReference type="Proteomes" id="UP001179842">
    <property type="component" value="Chromosome"/>
</dbReference>
<dbReference type="InterPro" id="IPR006073">
    <property type="entry name" value="GTP-bd"/>
</dbReference>
<dbReference type="Gene3D" id="3.10.20.30">
    <property type="match status" value="1"/>
</dbReference>
<evidence type="ECO:0000256" key="6">
    <source>
        <dbReference type="HAMAP-Rule" id="MF_00944"/>
    </source>
</evidence>
<dbReference type="InterPro" id="IPR031167">
    <property type="entry name" value="G_OBG"/>
</dbReference>
<dbReference type="PANTHER" id="PTHR23305:SF18">
    <property type="entry name" value="OBG-TYPE G DOMAIN-CONTAINING PROTEIN"/>
    <property type="match status" value="1"/>
</dbReference>
<protein>
    <recommendedName>
        <fullName evidence="6">Ribosome-binding ATPase YchF</fullName>
    </recommendedName>
</protein>
<proteinExistence type="inferred from homology"/>
<dbReference type="Gene3D" id="3.40.50.300">
    <property type="entry name" value="P-loop containing nucleotide triphosphate hydrolases"/>
    <property type="match status" value="1"/>
</dbReference>
<evidence type="ECO:0000313" key="10">
    <source>
        <dbReference type="Proteomes" id="UP001179842"/>
    </source>
</evidence>
<keyword evidence="5" id="KW-0460">Magnesium</keyword>
<dbReference type="HAMAP" id="MF_00944">
    <property type="entry name" value="YchF_OLA1_ATPase"/>
    <property type="match status" value="1"/>
</dbReference>
<dbReference type="PANTHER" id="PTHR23305">
    <property type="entry name" value="OBG GTPASE FAMILY"/>
    <property type="match status" value="1"/>
</dbReference>
<keyword evidence="2" id="KW-0479">Metal-binding</keyword>
<accession>A0ABY8LVR8</accession>
<organism evidence="9 10">
    <name type="scientific">Mesomycoplasma lagogenitalium</name>
    <dbReference type="NCBI Taxonomy" id="171286"/>
    <lineage>
        <taxon>Bacteria</taxon>
        <taxon>Bacillati</taxon>
        <taxon>Mycoplasmatota</taxon>
        <taxon>Mycoplasmoidales</taxon>
        <taxon>Metamycoplasmataceae</taxon>
        <taxon>Mesomycoplasma</taxon>
    </lineage>
</organism>
<dbReference type="InterPro" id="IPR012675">
    <property type="entry name" value="Beta-grasp_dom_sf"/>
</dbReference>
<keyword evidence="4 6" id="KW-0067">ATP-binding</keyword>
<name>A0ABY8LVR8_9BACT</name>
<dbReference type="Pfam" id="PF01926">
    <property type="entry name" value="MMR_HSR1"/>
    <property type="match status" value="1"/>
</dbReference>
<dbReference type="InterPro" id="IPR004396">
    <property type="entry name" value="ATPase_YchF/OLA1"/>
</dbReference>
<dbReference type="PIRSF" id="PIRSF006641">
    <property type="entry name" value="CHP00092"/>
    <property type="match status" value="1"/>
</dbReference>
<comment type="function">
    <text evidence="6">ATPase that binds to both the 70S ribosome and the 50S ribosomal subunit in a nucleotide-independent manner.</text>
</comment>
<evidence type="ECO:0000259" key="8">
    <source>
        <dbReference type="PROSITE" id="PS51880"/>
    </source>
</evidence>
<dbReference type="RefSeq" id="WP_280101664.1">
    <property type="nucleotide sequence ID" value="NZ_CP122979.1"/>
</dbReference>
<evidence type="ECO:0000256" key="1">
    <source>
        <dbReference type="ARBA" id="ARBA00001946"/>
    </source>
</evidence>
<evidence type="ECO:0000256" key="3">
    <source>
        <dbReference type="ARBA" id="ARBA00022741"/>
    </source>
</evidence>
<dbReference type="InterPro" id="IPR004095">
    <property type="entry name" value="TGS"/>
</dbReference>
<dbReference type="SUPFAM" id="SSF52540">
    <property type="entry name" value="P-loop containing nucleoside triphosphate hydrolases"/>
    <property type="match status" value="1"/>
</dbReference>
<evidence type="ECO:0000256" key="5">
    <source>
        <dbReference type="ARBA" id="ARBA00022842"/>
    </source>
</evidence>